<feature type="transmembrane region" description="Helical" evidence="9">
    <location>
        <begin position="28"/>
        <end position="50"/>
    </location>
</feature>
<dbReference type="RefSeq" id="WP_108974174.1">
    <property type="nucleotide sequence ID" value="NZ_CP022188.1"/>
</dbReference>
<protein>
    <recommendedName>
        <fullName evidence="9">TRAP transporter small permease protein</fullName>
    </recommendedName>
</protein>
<organism evidence="11 12">
    <name type="scientific">Parazoarcus communis</name>
    <dbReference type="NCBI Taxonomy" id="41977"/>
    <lineage>
        <taxon>Bacteria</taxon>
        <taxon>Pseudomonadati</taxon>
        <taxon>Pseudomonadota</taxon>
        <taxon>Betaproteobacteria</taxon>
        <taxon>Rhodocyclales</taxon>
        <taxon>Zoogloeaceae</taxon>
        <taxon>Parazoarcus</taxon>
    </lineage>
</organism>
<evidence type="ECO:0000313" key="12">
    <source>
        <dbReference type="Proteomes" id="UP000244902"/>
    </source>
</evidence>
<keyword evidence="3" id="KW-1003">Cell membrane</keyword>
<dbReference type="AlphaFoldDB" id="A0A2U8H6X0"/>
<dbReference type="GO" id="GO:0015740">
    <property type="term" value="P:C4-dicarboxylate transport"/>
    <property type="evidence" value="ECO:0007669"/>
    <property type="project" value="TreeGrafter"/>
</dbReference>
<evidence type="ECO:0000256" key="6">
    <source>
        <dbReference type="ARBA" id="ARBA00022989"/>
    </source>
</evidence>
<sequence>MDKAPSQGLILQTLRCIDQGLAVLEKQLLAWAIILMAVNTLGNVAARIGFNSSLFFSEELNQFLIVLITFVGTSAAARQGRHIRMSALTDMLPLEHRRRALATIQALTAIVLATLAWYATTYILRTQAMGRVTPALQFPMWITLLWIPLGLSIATLQFGLTALVNLRTPGSVHVAPRVREHDEVDMPSI</sequence>
<name>A0A2U8H6X0_9RHOO</name>
<dbReference type="GO" id="GO:0022857">
    <property type="term" value="F:transmembrane transporter activity"/>
    <property type="evidence" value="ECO:0007669"/>
    <property type="project" value="UniProtKB-UniRule"/>
</dbReference>
<dbReference type="OrthoDB" id="26202at2"/>
<dbReference type="EMBL" id="CP022188">
    <property type="protein sequence ID" value="AWI80515.1"/>
    <property type="molecule type" value="Genomic_DNA"/>
</dbReference>
<keyword evidence="5 9" id="KW-0812">Transmembrane</keyword>
<evidence type="ECO:0000256" key="2">
    <source>
        <dbReference type="ARBA" id="ARBA00022448"/>
    </source>
</evidence>
<dbReference type="PANTHER" id="PTHR35011">
    <property type="entry name" value="2,3-DIKETO-L-GULONATE TRAP TRANSPORTER SMALL PERMEASE PROTEIN YIAM"/>
    <property type="match status" value="1"/>
</dbReference>
<evidence type="ECO:0000256" key="9">
    <source>
        <dbReference type="RuleBase" id="RU369079"/>
    </source>
</evidence>
<dbReference type="InterPro" id="IPR055348">
    <property type="entry name" value="DctQ"/>
</dbReference>
<reference evidence="11 12" key="1">
    <citation type="submission" date="2017-06" db="EMBL/GenBank/DDBJ databases">
        <title>Azoarcus sp. TSNA42 complete genome sequence.</title>
        <authorList>
            <person name="Woo J.-H."/>
            <person name="Kim H.-S."/>
        </authorList>
    </citation>
    <scope>NUCLEOTIDE SEQUENCE [LARGE SCALE GENOMIC DNA]</scope>
    <source>
        <strain evidence="11 12">TSNA42</strain>
    </source>
</reference>
<feature type="domain" description="Tripartite ATP-independent periplasmic transporters DctQ component" evidence="10">
    <location>
        <begin position="36"/>
        <end position="162"/>
    </location>
</feature>
<evidence type="ECO:0000256" key="3">
    <source>
        <dbReference type="ARBA" id="ARBA00022475"/>
    </source>
</evidence>
<comment type="function">
    <text evidence="9">Part of the tripartite ATP-independent periplasmic (TRAP) transport system.</text>
</comment>
<evidence type="ECO:0000313" key="11">
    <source>
        <dbReference type="EMBL" id="AWI80515.1"/>
    </source>
</evidence>
<proteinExistence type="inferred from homology"/>
<evidence type="ECO:0000259" key="10">
    <source>
        <dbReference type="Pfam" id="PF04290"/>
    </source>
</evidence>
<feature type="transmembrane region" description="Helical" evidence="9">
    <location>
        <begin position="62"/>
        <end position="79"/>
    </location>
</feature>
<feature type="transmembrane region" description="Helical" evidence="9">
    <location>
        <begin position="100"/>
        <end position="120"/>
    </location>
</feature>
<accession>A0A2U8H6X0</accession>
<evidence type="ECO:0000256" key="7">
    <source>
        <dbReference type="ARBA" id="ARBA00023136"/>
    </source>
</evidence>
<keyword evidence="7 9" id="KW-0472">Membrane</keyword>
<comment type="subcellular location">
    <subcellularLocation>
        <location evidence="1 9">Cell inner membrane</location>
        <topology evidence="1 9">Multi-pass membrane protein</topology>
    </subcellularLocation>
</comment>
<evidence type="ECO:0000256" key="5">
    <source>
        <dbReference type="ARBA" id="ARBA00022692"/>
    </source>
</evidence>
<dbReference type="GO" id="GO:0005886">
    <property type="term" value="C:plasma membrane"/>
    <property type="evidence" value="ECO:0007669"/>
    <property type="project" value="UniProtKB-SubCell"/>
</dbReference>
<dbReference type="Proteomes" id="UP000244902">
    <property type="component" value="Chromosome"/>
</dbReference>
<gene>
    <name evidence="11" type="ORF">CEW87_14760</name>
</gene>
<keyword evidence="6 9" id="KW-1133">Transmembrane helix</keyword>
<evidence type="ECO:0000256" key="8">
    <source>
        <dbReference type="ARBA" id="ARBA00038436"/>
    </source>
</evidence>
<comment type="subunit">
    <text evidence="9">The complex comprises the extracytoplasmic solute receptor protein and the two transmembrane proteins.</text>
</comment>
<comment type="similarity">
    <text evidence="8 9">Belongs to the TRAP transporter small permease family.</text>
</comment>
<evidence type="ECO:0000256" key="4">
    <source>
        <dbReference type="ARBA" id="ARBA00022519"/>
    </source>
</evidence>
<evidence type="ECO:0000256" key="1">
    <source>
        <dbReference type="ARBA" id="ARBA00004429"/>
    </source>
</evidence>
<dbReference type="Pfam" id="PF04290">
    <property type="entry name" value="DctQ"/>
    <property type="match status" value="1"/>
</dbReference>
<feature type="transmembrane region" description="Helical" evidence="9">
    <location>
        <begin position="140"/>
        <end position="164"/>
    </location>
</feature>
<dbReference type="PANTHER" id="PTHR35011:SF2">
    <property type="entry name" value="2,3-DIKETO-L-GULONATE TRAP TRANSPORTER SMALL PERMEASE PROTEIN YIAM"/>
    <property type="match status" value="1"/>
</dbReference>
<keyword evidence="2 9" id="KW-0813">Transport</keyword>
<keyword evidence="4 9" id="KW-0997">Cell inner membrane</keyword>
<dbReference type="InterPro" id="IPR007387">
    <property type="entry name" value="TRAP_DctQ"/>
</dbReference>